<sequence length="41" mass="4378">MHSALYVHLISLTILGELQLLQKDSSVGSSKTEPPVESVGL</sequence>
<protein>
    <submittedName>
        <fullName evidence="2">Uncharacterized protein</fullName>
    </submittedName>
</protein>
<accession>A0A1E1L1K0</accession>
<proteinExistence type="predicted"/>
<name>A0A1E1L1K0_9HELO</name>
<feature type="signal peptide" evidence="1">
    <location>
        <begin position="1"/>
        <end position="16"/>
    </location>
</feature>
<dbReference type="EMBL" id="FJUX01000068">
    <property type="protein sequence ID" value="CZT04395.1"/>
    <property type="molecule type" value="Genomic_DNA"/>
</dbReference>
<keyword evidence="1" id="KW-0732">Signal</keyword>
<organism evidence="2 3">
    <name type="scientific">Rhynchosporium agropyri</name>
    <dbReference type="NCBI Taxonomy" id="914238"/>
    <lineage>
        <taxon>Eukaryota</taxon>
        <taxon>Fungi</taxon>
        <taxon>Dikarya</taxon>
        <taxon>Ascomycota</taxon>
        <taxon>Pezizomycotina</taxon>
        <taxon>Leotiomycetes</taxon>
        <taxon>Helotiales</taxon>
        <taxon>Ploettnerulaceae</taxon>
        <taxon>Rhynchosporium</taxon>
    </lineage>
</organism>
<keyword evidence="3" id="KW-1185">Reference proteome</keyword>
<feature type="chain" id="PRO_5009446686" evidence="1">
    <location>
        <begin position="17"/>
        <end position="41"/>
    </location>
</feature>
<evidence type="ECO:0000313" key="2">
    <source>
        <dbReference type="EMBL" id="CZT04395.1"/>
    </source>
</evidence>
<dbReference type="Proteomes" id="UP000178912">
    <property type="component" value="Unassembled WGS sequence"/>
</dbReference>
<gene>
    <name evidence="2" type="ORF">RAG0_10879</name>
</gene>
<evidence type="ECO:0000256" key="1">
    <source>
        <dbReference type="SAM" id="SignalP"/>
    </source>
</evidence>
<evidence type="ECO:0000313" key="3">
    <source>
        <dbReference type="Proteomes" id="UP000178912"/>
    </source>
</evidence>
<reference evidence="3" key="1">
    <citation type="submission" date="2016-03" db="EMBL/GenBank/DDBJ databases">
        <authorList>
            <person name="Guldener U."/>
        </authorList>
    </citation>
    <scope>NUCLEOTIDE SEQUENCE [LARGE SCALE GENOMIC DNA]</scope>
    <source>
        <strain evidence="3">04CH-RAC-A.6.1</strain>
    </source>
</reference>
<dbReference type="AlphaFoldDB" id="A0A1E1L1K0"/>